<dbReference type="RefSeq" id="WP_379812122.1">
    <property type="nucleotide sequence ID" value="NZ_JBHUPC010000013.1"/>
</dbReference>
<organism evidence="1 2">
    <name type="scientific">Flavobacterium chuncheonense</name>
    <dbReference type="NCBI Taxonomy" id="2026653"/>
    <lineage>
        <taxon>Bacteria</taxon>
        <taxon>Pseudomonadati</taxon>
        <taxon>Bacteroidota</taxon>
        <taxon>Flavobacteriia</taxon>
        <taxon>Flavobacteriales</taxon>
        <taxon>Flavobacteriaceae</taxon>
        <taxon>Flavobacterium</taxon>
    </lineage>
</organism>
<proteinExistence type="predicted"/>
<evidence type="ECO:0008006" key="3">
    <source>
        <dbReference type="Google" id="ProtNLM"/>
    </source>
</evidence>
<sequence length="471" mass="56935">MKIKLKKFTAISKSILPNEAHYLTKIANFQDAEKNEIFNRVIENATSQNTFKTFDESIDKRKYNYIKTWITKKLELIDVDRTTEWVMRYKMNILTDTITSQEEHHLLNYLASFKDLEYNFQNLFELALEYRSYLLIRMRYKDHNIVNQFIDNFAIAYEKSKKITHKLYIATTEITKQYSNYTNETKYWEKWLSKVFNTQSIDGKNRYQAFILMAFMYTNYNDHARLKKIFDEIDHYFSNGEMYSRRLLCNYYASRLLLHSKINELDRAEYFGLLSIRQDNDDTLLYVNNLIGILIKNHKHKQAFELLERFRKLYESTHNYHQKTSYISYNIRLLAHNNQLLQAENIGRHFLKKHDVEILKHRWHHFFTSYFNVLLAKEKYYDIITLFSKYNLEEKELERSKKRNYIPNLSWSHALAKYMEGKINDAKLYTELKATLSKVTLSKEQQKLILETIEKYTEIAPEIFTKLKSEF</sequence>
<reference evidence="2" key="1">
    <citation type="journal article" date="2019" name="Int. J. Syst. Evol. Microbiol.">
        <title>The Global Catalogue of Microorganisms (GCM) 10K type strain sequencing project: providing services to taxonomists for standard genome sequencing and annotation.</title>
        <authorList>
            <consortium name="The Broad Institute Genomics Platform"/>
            <consortium name="The Broad Institute Genome Sequencing Center for Infectious Disease"/>
            <person name="Wu L."/>
            <person name="Ma J."/>
        </authorList>
    </citation>
    <scope>NUCLEOTIDE SEQUENCE [LARGE SCALE GENOMIC DNA]</scope>
    <source>
        <strain evidence="2">KCTC 22671</strain>
    </source>
</reference>
<dbReference type="EMBL" id="JBHUPC010000013">
    <property type="protein sequence ID" value="MFD2892457.1"/>
    <property type="molecule type" value="Genomic_DNA"/>
</dbReference>
<comment type="caution">
    <text evidence="1">The sequence shown here is derived from an EMBL/GenBank/DDBJ whole genome shotgun (WGS) entry which is preliminary data.</text>
</comment>
<protein>
    <recommendedName>
        <fullName evidence="3">Tetratricopeptide repeat protein</fullName>
    </recommendedName>
</protein>
<accession>A0ABW5YNH4</accession>
<keyword evidence="2" id="KW-1185">Reference proteome</keyword>
<dbReference type="Proteomes" id="UP001597534">
    <property type="component" value="Unassembled WGS sequence"/>
</dbReference>
<evidence type="ECO:0000313" key="1">
    <source>
        <dbReference type="EMBL" id="MFD2892457.1"/>
    </source>
</evidence>
<evidence type="ECO:0000313" key="2">
    <source>
        <dbReference type="Proteomes" id="UP001597534"/>
    </source>
</evidence>
<gene>
    <name evidence="1" type="ORF">ACFS5J_10580</name>
</gene>
<name>A0ABW5YNH4_9FLAO</name>